<reference evidence="2" key="1">
    <citation type="submission" date="2022-11" db="EMBL/GenBank/DDBJ databases">
        <authorList>
            <person name="Kikuchi T."/>
        </authorList>
    </citation>
    <scope>NUCLEOTIDE SEQUENCE</scope>
    <source>
        <strain evidence="2">PS1010</strain>
    </source>
</reference>
<proteinExistence type="predicted"/>
<evidence type="ECO:0000256" key="1">
    <source>
        <dbReference type="SAM" id="MobiDB-lite"/>
    </source>
</evidence>
<dbReference type="EMBL" id="CANHGI010000005">
    <property type="protein sequence ID" value="CAI5453390.1"/>
    <property type="molecule type" value="Genomic_DNA"/>
</dbReference>
<feature type="compositionally biased region" description="Basic and acidic residues" evidence="1">
    <location>
        <begin position="13"/>
        <end position="84"/>
    </location>
</feature>
<feature type="compositionally biased region" description="Polar residues" evidence="1">
    <location>
        <begin position="185"/>
        <end position="196"/>
    </location>
</feature>
<sequence>MDKKVPPKVIDVTPEKPKDPIPKAVEKPKEADKKLTPEKPAPKPVEKPKELDKKNVSKVLAPEKPKEVPSKPVEKPKDDKKTDPLKSAVAEPVKLESPRKYGPVNKPQAEENTFLSKYLVPAPTMEMSREKEEQTNEMVKKNDEIAKKTADNLEKLKESNEYLRSKYNLKTEATCVETVNEEEAQQSSGSAKQPINNEKYPIETNVNDRIRATTLLRGQSGSSKKIRRGSKEDCVKNPASNEKRLKVARALKNAKDLSLMENKKKEETQKVGK</sequence>
<name>A0A9P1IYH7_9PELO</name>
<feature type="compositionally biased region" description="Basic and acidic residues" evidence="1">
    <location>
        <begin position="261"/>
        <end position="273"/>
    </location>
</feature>
<feature type="region of interest" description="Disordered" evidence="1">
    <location>
        <begin position="1"/>
        <end position="144"/>
    </location>
</feature>
<dbReference type="AlphaFoldDB" id="A0A9P1IYH7"/>
<gene>
    <name evidence="2" type="ORF">CAMP_LOCUS16027</name>
</gene>
<accession>A0A9P1IYH7</accession>
<dbReference type="Proteomes" id="UP001152747">
    <property type="component" value="Unassembled WGS sequence"/>
</dbReference>
<feature type="compositionally biased region" description="Basic and acidic residues" evidence="1">
    <location>
        <begin position="229"/>
        <end position="245"/>
    </location>
</feature>
<feature type="compositionally biased region" description="Basic and acidic residues" evidence="1">
    <location>
        <begin position="127"/>
        <end position="144"/>
    </location>
</feature>
<evidence type="ECO:0000313" key="3">
    <source>
        <dbReference type="Proteomes" id="UP001152747"/>
    </source>
</evidence>
<organism evidence="2 3">
    <name type="scientific">Caenorhabditis angaria</name>
    <dbReference type="NCBI Taxonomy" id="860376"/>
    <lineage>
        <taxon>Eukaryota</taxon>
        <taxon>Metazoa</taxon>
        <taxon>Ecdysozoa</taxon>
        <taxon>Nematoda</taxon>
        <taxon>Chromadorea</taxon>
        <taxon>Rhabditida</taxon>
        <taxon>Rhabditina</taxon>
        <taxon>Rhabditomorpha</taxon>
        <taxon>Rhabditoidea</taxon>
        <taxon>Rhabditidae</taxon>
        <taxon>Peloderinae</taxon>
        <taxon>Caenorhabditis</taxon>
    </lineage>
</organism>
<evidence type="ECO:0000313" key="2">
    <source>
        <dbReference type="EMBL" id="CAI5453390.1"/>
    </source>
</evidence>
<keyword evidence="3" id="KW-1185">Reference proteome</keyword>
<protein>
    <submittedName>
        <fullName evidence="2">Uncharacterized protein</fullName>
    </submittedName>
</protein>
<comment type="caution">
    <text evidence="2">The sequence shown here is derived from an EMBL/GenBank/DDBJ whole genome shotgun (WGS) entry which is preliminary data.</text>
</comment>
<feature type="region of interest" description="Disordered" evidence="1">
    <location>
        <begin position="180"/>
        <end position="273"/>
    </location>
</feature>